<reference evidence="5" key="1">
    <citation type="journal article" date="2022" name="Int. J. Mol. Sci.">
        <title>Draft Genome of Tanacetum Coccineum: Genomic Comparison of Closely Related Tanacetum-Family Plants.</title>
        <authorList>
            <person name="Yamashiro T."/>
            <person name="Shiraishi A."/>
            <person name="Nakayama K."/>
            <person name="Satake H."/>
        </authorList>
    </citation>
    <scope>NUCLEOTIDE SEQUENCE</scope>
</reference>
<name>A0ABQ4XWK2_9ASTR</name>
<feature type="region of interest" description="Disordered" evidence="3">
    <location>
        <begin position="227"/>
        <end position="254"/>
    </location>
</feature>
<dbReference type="SUPFAM" id="SSF57756">
    <property type="entry name" value="Retrovirus zinc finger-like domains"/>
    <property type="match status" value="1"/>
</dbReference>
<dbReference type="Gene3D" id="3.50.70.10">
    <property type="match status" value="1"/>
</dbReference>
<sequence>MESEKYLEGQSMQRPPLFESDGFIYWKNRFETYVKSKDLDLWHVITNGDFPPIQFNPETKKDEIVSFHKQNDDLKKKLAKNNEAKMVIYNALPRKEYERIFMCQTAKEIWDTLLITHQGNNQVKANKIDLLVQQYEQFMIPEEESIDNAFAKFNTIITSLKALDEGFSSKNCVRKFLRALHPKWRAKVTAIEESKNLTTLSLDELIGNLKVYEEVIKKDSETVKNKREQSRSIALKARKESSDEDSSTSDSEDEEYAMAVRNFKKFFKRQGRFVKQPYEERRSFQRNKDDKNKTSERKCFKCGDPNHLIGECPKQLKYQNQRAFVGGAWSDSDNDEEEKTKDEKYLIAKDSNESSVLASLTVLAIAINHGVRNLEIHGNIIKVTASGLYLEEKAIESLAIKWKGKTDVELMDSDEFYNDTCNGFKDPDHPDKVYKVVKALYGLHQAPRACYLEKPLVKDGDVDDVDVHLYRFMIGSLMYLTASRPDIIYLKGKPTLGLWYSRDSPFELVAYTDSDYAGATQDKKSTTGGYLLTKGFDAGRHVNRGWDTKIPQSSGPPVKVGDEAVHKELGDIRERAATIASSLEVEHDNGSGPRCQDTILGDVDAQTRFETTSKQSNDSPLSRGYTLGSEEDSMKLLELMELCTKLSKMLHKNRKRACEKNQLMIQVLFGKKLKLVLALFSTASSSSCC</sequence>
<gene>
    <name evidence="5" type="ORF">Tco_0702281</name>
</gene>
<proteinExistence type="inferred from homology"/>
<dbReference type="PANTHER" id="PTHR34676:SF8">
    <property type="entry name" value="TRANSMEMBRANE PROTEIN"/>
    <property type="match status" value="1"/>
</dbReference>
<reference evidence="5" key="2">
    <citation type="submission" date="2022-01" db="EMBL/GenBank/DDBJ databases">
        <authorList>
            <person name="Yamashiro T."/>
            <person name="Shiraishi A."/>
            <person name="Satake H."/>
            <person name="Nakayama K."/>
        </authorList>
    </citation>
    <scope>NUCLEOTIDE SEQUENCE</scope>
</reference>
<dbReference type="PANTHER" id="PTHR34676">
    <property type="entry name" value="DUF4219 DOMAIN-CONTAINING PROTEIN-RELATED"/>
    <property type="match status" value="1"/>
</dbReference>
<dbReference type="InterPro" id="IPR016087">
    <property type="entry name" value="Chalcone_isomerase"/>
</dbReference>
<dbReference type="EMBL" id="BQNB010009862">
    <property type="protein sequence ID" value="GJS69440.1"/>
    <property type="molecule type" value="Genomic_DNA"/>
</dbReference>
<evidence type="ECO:0000256" key="2">
    <source>
        <dbReference type="RuleBase" id="RU361158"/>
    </source>
</evidence>
<dbReference type="Pfam" id="PF02431">
    <property type="entry name" value="Chalcone"/>
    <property type="match status" value="1"/>
</dbReference>
<evidence type="ECO:0000313" key="5">
    <source>
        <dbReference type="EMBL" id="GJS69440.1"/>
    </source>
</evidence>
<feature type="domain" description="CCHC-type" evidence="4">
    <location>
        <begin position="297"/>
        <end position="314"/>
    </location>
</feature>
<feature type="compositionally biased region" description="Acidic residues" evidence="3">
    <location>
        <begin position="242"/>
        <end position="254"/>
    </location>
</feature>
<dbReference type="InterPro" id="IPR016088">
    <property type="entry name" value="Chalcone_isomerase_3-sand"/>
</dbReference>
<dbReference type="Pfam" id="PF14223">
    <property type="entry name" value="Retrotran_gag_2"/>
    <property type="match status" value="1"/>
</dbReference>
<keyword evidence="1" id="KW-0479">Metal-binding</keyword>
<dbReference type="InterPro" id="IPR036875">
    <property type="entry name" value="Znf_CCHC_sf"/>
</dbReference>
<dbReference type="PROSITE" id="PS50158">
    <property type="entry name" value="ZF_CCHC"/>
    <property type="match status" value="1"/>
</dbReference>
<keyword evidence="6" id="KW-1185">Reference proteome</keyword>
<accession>A0ABQ4XWK2</accession>
<comment type="caution">
    <text evidence="5">The sequence shown here is derived from an EMBL/GenBank/DDBJ whole genome shotgun (WGS) entry which is preliminary data.</text>
</comment>
<evidence type="ECO:0000256" key="1">
    <source>
        <dbReference type="PROSITE-ProRule" id="PRU00047"/>
    </source>
</evidence>
<organism evidence="5 6">
    <name type="scientific">Tanacetum coccineum</name>
    <dbReference type="NCBI Taxonomy" id="301880"/>
    <lineage>
        <taxon>Eukaryota</taxon>
        <taxon>Viridiplantae</taxon>
        <taxon>Streptophyta</taxon>
        <taxon>Embryophyta</taxon>
        <taxon>Tracheophyta</taxon>
        <taxon>Spermatophyta</taxon>
        <taxon>Magnoliopsida</taxon>
        <taxon>eudicotyledons</taxon>
        <taxon>Gunneridae</taxon>
        <taxon>Pentapetalae</taxon>
        <taxon>asterids</taxon>
        <taxon>campanulids</taxon>
        <taxon>Asterales</taxon>
        <taxon>Asteraceae</taxon>
        <taxon>Asteroideae</taxon>
        <taxon>Anthemideae</taxon>
        <taxon>Anthemidinae</taxon>
        <taxon>Tanacetum</taxon>
    </lineage>
</organism>
<dbReference type="InterPro" id="IPR036298">
    <property type="entry name" value="Chalcone_isomerase_sf"/>
</dbReference>
<comment type="similarity">
    <text evidence="2">Belongs to the chalcone isomerase family.</text>
</comment>
<evidence type="ECO:0000313" key="6">
    <source>
        <dbReference type="Proteomes" id="UP001151760"/>
    </source>
</evidence>
<evidence type="ECO:0000256" key="3">
    <source>
        <dbReference type="SAM" id="MobiDB-lite"/>
    </source>
</evidence>
<dbReference type="SUPFAM" id="SSF54626">
    <property type="entry name" value="Chalcone isomerase"/>
    <property type="match status" value="1"/>
</dbReference>
<feature type="region of interest" description="Disordered" evidence="3">
    <location>
        <begin position="278"/>
        <end position="297"/>
    </location>
</feature>
<keyword evidence="1" id="KW-0863">Zinc-finger</keyword>
<dbReference type="Proteomes" id="UP001151760">
    <property type="component" value="Unassembled WGS sequence"/>
</dbReference>
<protein>
    <recommendedName>
        <fullName evidence="2">Chalcone-flavonone isomerase family protein</fullName>
    </recommendedName>
</protein>
<keyword evidence="1" id="KW-0862">Zinc</keyword>
<dbReference type="InterPro" id="IPR001878">
    <property type="entry name" value="Znf_CCHC"/>
</dbReference>
<evidence type="ECO:0000259" key="4">
    <source>
        <dbReference type="PROSITE" id="PS50158"/>
    </source>
</evidence>